<proteinExistence type="predicted"/>
<organism evidence="2">
    <name type="scientific">uncultured Atribacterota bacterium</name>
    <dbReference type="NCBI Taxonomy" id="263865"/>
    <lineage>
        <taxon>Bacteria</taxon>
        <taxon>Pseudomonadati</taxon>
        <taxon>Atribacterota</taxon>
        <taxon>environmental samples</taxon>
    </lineage>
</organism>
<reference evidence="2" key="1">
    <citation type="submission" date="2009-11" db="EMBL/GenBank/DDBJ databases">
        <title>Microbial diversity profiles of fluids from low-temperature petroleum reservoirs with and without exogenous water perturbation.</title>
        <authorList>
            <person name="Pham V.D."/>
            <person name="Hnatow L.L."/>
            <person name="Zhang S."/>
            <person name="Fallon R.D."/>
            <person name="DeLong E.F."/>
            <person name="Keeler S.J."/>
        </authorList>
    </citation>
    <scope>NUCLEOTIDE SEQUENCE</scope>
</reference>
<sequence>MKLIRIGEKVLSEDKLKQEITRILKLRTEGLTQGEVARKLGIERTFVSRLESLGEIRKGKKIALVGFPIKNKEELLSLATKFGIDYILILTQQERYDFMEKRNKIELFNDILAIITHLLDFDVIVFLGSDKRVDFAEKLFSIQVIGIEIGESPITEDQYVKPEVLKNIFKEIKIFPTDRSVKNEKGTGC</sequence>
<protein>
    <recommendedName>
        <fullName evidence="1">HTH cro/C1-type domain-containing protein</fullName>
    </recommendedName>
</protein>
<accession>G3BMQ1</accession>
<dbReference type="Gene3D" id="1.10.10.60">
    <property type="entry name" value="Homeodomain-like"/>
    <property type="match status" value="1"/>
</dbReference>
<feature type="domain" description="HTH cro/C1-type" evidence="1">
    <location>
        <begin position="30"/>
        <end position="52"/>
    </location>
</feature>
<evidence type="ECO:0000259" key="1">
    <source>
        <dbReference type="PROSITE" id="PS50943"/>
    </source>
</evidence>
<dbReference type="CDD" id="cd00093">
    <property type="entry name" value="HTH_XRE"/>
    <property type="match status" value="1"/>
</dbReference>
<dbReference type="PROSITE" id="PS50943">
    <property type="entry name" value="HTH_CROC1"/>
    <property type="match status" value="1"/>
</dbReference>
<evidence type="ECO:0000313" key="2">
    <source>
        <dbReference type="EMBL" id="ADM95016.1"/>
    </source>
</evidence>
<dbReference type="AlphaFoldDB" id="G3BMQ1"/>
<dbReference type="InterPro" id="IPR001387">
    <property type="entry name" value="Cro/C1-type_HTH"/>
</dbReference>
<name>G3BMQ1_9BACT</name>
<dbReference type="EMBL" id="GU180082">
    <property type="protein sequence ID" value="ADM95016.1"/>
    <property type="molecule type" value="Genomic_DNA"/>
</dbReference>